<dbReference type="EMBL" id="CP007035">
    <property type="protein sequence ID" value="AHF17489.1"/>
    <property type="molecule type" value="Genomic_DNA"/>
</dbReference>
<proteinExistence type="predicted"/>
<keyword evidence="2" id="KW-1185">Reference proteome</keyword>
<accession>W0F7Q0</accession>
<dbReference type="KEGG" id="nso:NIASO_08705"/>
<organism evidence="1 2">
    <name type="scientific">Niabella soli DSM 19437</name>
    <dbReference type="NCBI Taxonomy" id="929713"/>
    <lineage>
        <taxon>Bacteria</taxon>
        <taxon>Pseudomonadati</taxon>
        <taxon>Bacteroidota</taxon>
        <taxon>Chitinophagia</taxon>
        <taxon>Chitinophagales</taxon>
        <taxon>Chitinophagaceae</taxon>
        <taxon>Niabella</taxon>
    </lineage>
</organism>
<dbReference type="HOGENOM" id="CLU_3082291_0_0_10"/>
<protein>
    <submittedName>
        <fullName evidence="1">Uncharacterized protein</fullName>
    </submittedName>
</protein>
<dbReference type="AlphaFoldDB" id="W0F7Q0"/>
<evidence type="ECO:0000313" key="1">
    <source>
        <dbReference type="EMBL" id="AHF17489.1"/>
    </source>
</evidence>
<sequence>MIINTLLNFADGSFLHLICVFYGNRFEKPLVSLYKVSLFFIMRKGKQESGNR</sequence>
<evidence type="ECO:0000313" key="2">
    <source>
        <dbReference type="Proteomes" id="UP000003586"/>
    </source>
</evidence>
<gene>
    <name evidence="1" type="ORF">NIASO_08705</name>
</gene>
<reference evidence="1 2" key="1">
    <citation type="submission" date="2013-12" db="EMBL/GenBank/DDBJ databases">
        <authorList>
            <consortium name="DOE Joint Genome Institute"/>
            <person name="Eisen J."/>
            <person name="Huntemann M."/>
            <person name="Han J."/>
            <person name="Chen A."/>
            <person name="Kyrpides N."/>
            <person name="Mavromatis K."/>
            <person name="Markowitz V."/>
            <person name="Palaniappan K."/>
            <person name="Ivanova N."/>
            <person name="Schaumberg A."/>
            <person name="Pati A."/>
            <person name="Liolios K."/>
            <person name="Nordberg H.P."/>
            <person name="Cantor M.N."/>
            <person name="Hua S.X."/>
            <person name="Woyke T."/>
        </authorList>
    </citation>
    <scope>NUCLEOTIDE SEQUENCE [LARGE SCALE GENOMIC DNA]</scope>
    <source>
        <strain evidence="2">DSM 19437</strain>
    </source>
</reference>
<name>W0F7Q0_9BACT</name>
<dbReference type="Proteomes" id="UP000003586">
    <property type="component" value="Chromosome"/>
</dbReference>